<dbReference type="Proteomes" id="UP000821866">
    <property type="component" value="Chromosome 3"/>
</dbReference>
<protein>
    <submittedName>
        <fullName evidence="3">Uncharacterized protein</fullName>
    </submittedName>
</protein>
<keyword evidence="2" id="KW-0472">Membrane</keyword>
<name>A0A9J6E698_RHIMP</name>
<feature type="region of interest" description="Disordered" evidence="1">
    <location>
        <begin position="171"/>
        <end position="220"/>
    </location>
</feature>
<evidence type="ECO:0000313" key="3">
    <source>
        <dbReference type="EMBL" id="KAH8029794.1"/>
    </source>
</evidence>
<evidence type="ECO:0000313" key="4">
    <source>
        <dbReference type="Proteomes" id="UP000821866"/>
    </source>
</evidence>
<feature type="transmembrane region" description="Helical" evidence="2">
    <location>
        <begin position="117"/>
        <end position="142"/>
    </location>
</feature>
<keyword evidence="2" id="KW-0812">Transmembrane</keyword>
<comment type="caution">
    <text evidence="3">The sequence shown here is derived from an EMBL/GenBank/DDBJ whole genome shotgun (WGS) entry which is preliminary data.</text>
</comment>
<dbReference type="AlphaFoldDB" id="A0A9J6E698"/>
<dbReference type="EMBL" id="JABSTU010000005">
    <property type="protein sequence ID" value="KAH8029794.1"/>
    <property type="molecule type" value="Genomic_DNA"/>
</dbReference>
<reference evidence="3" key="1">
    <citation type="journal article" date="2020" name="Cell">
        <title>Large-Scale Comparative Analyses of Tick Genomes Elucidate Their Genetic Diversity and Vector Capacities.</title>
        <authorList>
            <consortium name="Tick Genome and Microbiome Consortium (TIGMIC)"/>
            <person name="Jia N."/>
            <person name="Wang J."/>
            <person name="Shi W."/>
            <person name="Du L."/>
            <person name="Sun Y."/>
            <person name="Zhan W."/>
            <person name="Jiang J.F."/>
            <person name="Wang Q."/>
            <person name="Zhang B."/>
            <person name="Ji P."/>
            <person name="Bell-Sakyi L."/>
            <person name="Cui X.M."/>
            <person name="Yuan T.T."/>
            <person name="Jiang B.G."/>
            <person name="Yang W.F."/>
            <person name="Lam T.T."/>
            <person name="Chang Q.C."/>
            <person name="Ding S.J."/>
            <person name="Wang X.J."/>
            <person name="Zhu J.G."/>
            <person name="Ruan X.D."/>
            <person name="Zhao L."/>
            <person name="Wei J.T."/>
            <person name="Ye R.Z."/>
            <person name="Que T.C."/>
            <person name="Du C.H."/>
            <person name="Zhou Y.H."/>
            <person name="Cheng J.X."/>
            <person name="Dai P.F."/>
            <person name="Guo W.B."/>
            <person name="Han X.H."/>
            <person name="Huang E.J."/>
            <person name="Li L.F."/>
            <person name="Wei W."/>
            <person name="Gao Y.C."/>
            <person name="Liu J.Z."/>
            <person name="Shao H.Z."/>
            <person name="Wang X."/>
            <person name="Wang C.C."/>
            <person name="Yang T.C."/>
            <person name="Huo Q.B."/>
            <person name="Li W."/>
            <person name="Chen H.Y."/>
            <person name="Chen S.E."/>
            <person name="Zhou L.G."/>
            <person name="Ni X.B."/>
            <person name="Tian J.H."/>
            <person name="Sheng Y."/>
            <person name="Liu T."/>
            <person name="Pan Y.S."/>
            <person name="Xia L.Y."/>
            <person name="Li J."/>
            <person name="Zhao F."/>
            <person name="Cao W.C."/>
        </authorList>
    </citation>
    <scope>NUCLEOTIDE SEQUENCE</scope>
    <source>
        <strain evidence="3">Rmic-2018</strain>
    </source>
</reference>
<sequence length="220" mass="23839">MAVPMQYVQQDAFGQQAPYGQGVYPPGGTYAAPQAAGQFADPSYAATPAAVPYGPQPYATDAYGQPVIPTPSNPALAPMYDPGYPNYMYGMPPPRSPRRYIIQVPPKRKATLNTDNLLTILIVCGTLFLVLIAMLIIITTVVPRFTRKQHSGHKARKHEFPNEFDNLADSDLALDAPQMSPGAKTEKTESKLNTSGADHGSKHGKKDPQMDSHVKSRSKG</sequence>
<organism evidence="3 4">
    <name type="scientific">Rhipicephalus microplus</name>
    <name type="common">Cattle tick</name>
    <name type="synonym">Boophilus microplus</name>
    <dbReference type="NCBI Taxonomy" id="6941"/>
    <lineage>
        <taxon>Eukaryota</taxon>
        <taxon>Metazoa</taxon>
        <taxon>Ecdysozoa</taxon>
        <taxon>Arthropoda</taxon>
        <taxon>Chelicerata</taxon>
        <taxon>Arachnida</taxon>
        <taxon>Acari</taxon>
        <taxon>Parasitiformes</taxon>
        <taxon>Ixodida</taxon>
        <taxon>Ixodoidea</taxon>
        <taxon>Ixodidae</taxon>
        <taxon>Rhipicephalinae</taxon>
        <taxon>Rhipicephalus</taxon>
        <taxon>Boophilus</taxon>
    </lineage>
</organism>
<evidence type="ECO:0000256" key="1">
    <source>
        <dbReference type="SAM" id="MobiDB-lite"/>
    </source>
</evidence>
<gene>
    <name evidence="3" type="ORF">HPB51_004799</name>
</gene>
<evidence type="ECO:0000256" key="2">
    <source>
        <dbReference type="SAM" id="Phobius"/>
    </source>
</evidence>
<accession>A0A9J6E698</accession>
<keyword evidence="4" id="KW-1185">Reference proteome</keyword>
<proteinExistence type="predicted"/>
<keyword evidence="2" id="KW-1133">Transmembrane helix</keyword>
<reference evidence="3" key="2">
    <citation type="submission" date="2021-09" db="EMBL/GenBank/DDBJ databases">
        <authorList>
            <person name="Jia N."/>
            <person name="Wang J."/>
            <person name="Shi W."/>
            <person name="Du L."/>
            <person name="Sun Y."/>
            <person name="Zhan W."/>
            <person name="Jiang J."/>
            <person name="Wang Q."/>
            <person name="Zhang B."/>
            <person name="Ji P."/>
            <person name="Sakyi L.B."/>
            <person name="Cui X."/>
            <person name="Yuan T."/>
            <person name="Jiang B."/>
            <person name="Yang W."/>
            <person name="Lam T.T.-Y."/>
            <person name="Chang Q."/>
            <person name="Ding S."/>
            <person name="Wang X."/>
            <person name="Zhu J."/>
            <person name="Ruan X."/>
            <person name="Zhao L."/>
            <person name="Wei J."/>
            <person name="Que T."/>
            <person name="Du C."/>
            <person name="Cheng J."/>
            <person name="Dai P."/>
            <person name="Han X."/>
            <person name="Huang E."/>
            <person name="Gao Y."/>
            <person name="Liu J."/>
            <person name="Shao H."/>
            <person name="Ye R."/>
            <person name="Li L."/>
            <person name="Wei W."/>
            <person name="Wang X."/>
            <person name="Wang C."/>
            <person name="Huo Q."/>
            <person name="Li W."/>
            <person name="Guo W."/>
            <person name="Chen H."/>
            <person name="Chen S."/>
            <person name="Zhou L."/>
            <person name="Zhou L."/>
            <person name="Ni X."/>
            <person name="Tian J."/>
            <person name="Zhou Y."/>
            <person name="Sheng Y."/>
            <person name="Liu T."/>
            <person name="Pan Y."/>
            <person name="Xia L."/>
            <person name="Li J."/>
            <person name="Zhao F."/>
            <person name="Cao W."/>
        </authorList>
    </citation>
    <scope>NUCLEOTIDE SEQUENCE</scope>
    <source>
        <strain evidence="3">Rmic-2018</strain>
        <tissue evidence="3">Larvae</tissue>
    </source>
</reference>